<dbReference type="InterPro" id="IPR020936">
    <property type="entry name" value="TrhO"/>
</dbReference>
<organism evidence="2 3">
    <name type="scientific">Candidatus Magasanikbacteria bacterium CG10_big_fil_rev_8_21_14_0_10_43_6</name>
    <dbReference type="NCBI Taxonomy" id="1974650"/>
    <lineage>
        <taxon>Bacteria</taxon>
        <taxon>Candidatus Magasanikiibacteriota</taxon>
    </lineage>
</organism>
<dbReference type="SUPFAM" id="SSF52821">
    <property type="entry name" value="Rhodanese/Cell cycle control phosphatase"/>
    <property type="match status" value="1"/>
</dbReference>
<sequence>MGNLSCMPCTNDLGFGIMEKISVWTLKSLEFYKEINDLYMYHVLLYYKIQKIPQSQYEVQRHREVCKALQLNGRILISHYGINGTVAGTKESIALYQAYMNQHAAFAGIDFKESTSTFMPFPRLRVRHREEIITTDAPDQYNIWNVGTHIDRDTLHDWFIRGEEFVLLDMRNDYEWEIGRFAGAVKPPMKYFRDLKDCMGYYEQFKGKKLVLFCTGGIRCEPATAMFLQAGFEAKDLYQLEGGIVKYAEKYGDDGFYEGKCFVFDDRIAIPINTTESAIITGHCAHCGDVSDVYYNCRNKRCNKLFLSCDACDVTLRGCCSNICGDVIRDPSNVRPPRASIYNK</sequence>
<dbReference type="PANTHER" id="PTHR43268">
    <property type="entry name" value="THIOSULFATE SULFURTRANSFERASE/RHODANESE-LIKE DOMAIN-CONTAINING PROTEIN 2"/>
    <property type="match status" value="1"/>
</dbReference>
<dbReference type="InterPro" id="IPR040503">
    <property type="entry name" value="TRHO_N"/>
</dbReference>
<comment type="caution">
    <text evidence="2">The sequence shown here is derived from an EMBL/GenBank/DDBJ whole genome shotgun (WGS) entry which is preliminary data.</text>
</comment>
<evidence type="ECO:0000313" key="3">
    <source>
        <dbReference type="Proteomes" id="UP000229362"/>
    </source>
</evidence>
<evidence type="ECO:0000313" key="2">
    <source>
        <dbReference type="EMBL" id="PIT86599.1"/>
    </source>
</evidence>
<reference evidence="3" key="1">
    <citation type="submission" date="2017-09" db="EMBL/GenBank/DDBJ databases">
        <title>Depth-based differentiation of microbial function through sediment-hosted aquifers and enrichment of novel symbionts in the deep terrestrial subsurface.</title>
        <authorList>
            <person name="Probst A.J."/>
            <person name="Ladd B."/>
            <person name="Jarett J.K."/>
            <person name="Geller-Mcgrath D.E."/>
            <person name="Sieber C.M.K."/>
            <person name="Emerson J.B."/>
            <person name="Anantharaman K."/>
            <person name="Thomas B.C."/>
            <person name="Malmstrom R."/>
            <person name="Stieglmeier M."/>
            <person name="Klingl A."/>
            <person name="Woyke T."/>
            <person name="Ryan C.M."/>
            <person name="Banfield J.F."/>
        </authorList>
    </citation>
    <scope>NUCLEOTIDE SEQUENCE [LARGE SCALE GENOMIC DNA]</scope>
</reference>
<dbReference type="PROSITE" id="PS50206">
    <property type="entry name" value="RHODANESE_3"/>
    <property type="match status" value="1"/>
</dbReference>
<gene>
    <name evidence="2" type="ORF">COU33_02230</name>
</gene>
<dbReference type="Proteomes" id="UP000229362">
    <property type="component" value="Unassembled WGS sequence"/>
</dbReference>
<dbReference type="Pfam" id="PF00581">
    <property type="entry name" value="Rhodanese"/>
    <property type="match status" value="1"/>
</dbReference>
<dbReference type="Gene3D" id="3.30.70.100">
    <property type="match status" value="1"/>
</dbReference>
<evidence type="ECO:0000259" key="1">
    <source>
        <dbReference type="PROSITE" id="PS50206"/>
    </source>
</evidence>
<feature type="domain" description="Rhodanese" evidence="1">
    <location>
        <begin position="161"/>
        <end position="256"/>
    </location>
</feature>
<dbReference type="InterPro" id="IPR036873">
    <property type="entry name" value="Rhodanese-like_dom_sf"/>
</dbReference>
<dbReference type="PANTHER" id="PTHR43268:SF3">
    <property type="entry name" value="RHODANESE-LIKE DOMAIN-CONTAINING PROTEIN 7-RELATED"/>
    <property type="match status" value="1"/>
</dbReference>
<dbReference type="SMART" id="SM00450">
    <property type="entry name" value="RHOD"/>
    <property type="match status" value="1"/>
</dbReference>
<accession>A0A2M6W1C0</accession>
<dbReference type="EMBL" id="PFBZ01000099">
    <property type="protein sequence ID" value="PIT86599.1"/>
    <property type="molecule type" value="Genomic_DNA"/>
</dbReference>
<dbReference type="InterPro" id="IPR001763">
    <property type="entry name" value="Rhodanese-like_dom"/>
</dbReference>
<protein>
    <recommendedName>
        <fullName evidence="1">Rhodanese domain-containing protein</fullName>
    </recommendedName>
</protein>
<dbReference type="AlphaFoldDB" id="A0A2M6W1C0"/>
<dbReference type="Pfam" id="PF12368">
    <property type="entry name" value="Rhodanese_C"/>
    <property type="match status" value="1"/>
</dbReference>
<dbReference type="InterPro" id="IPR022111">
    <property type="entry name" value="Rhodanese_C"/>
</dbReference>
<dbReference type="Gene3D" id="3.40.250.10">
    <property type="entry name" value="Rhodanese-like domain"/>
    <property type="match status" value="1"/>
</dbReference>
<dbReference type="NCBIfam" id="NF001135">
    <property type="entry name" value="PRK00142.1-3"/>
    <property type="match status" value="1"/>
</dbReference>
<proteinExistence type="predicted"/>
<dbReference type="Pfam" id="PF17773">
    <property type="entry name" value="UPF0176_N"/>
    <property type="match status" value="1"/>
</dbReference>
<name>A0A2M6W1C0_9BACT</name>